<gene>
    <name evidence="2" type="ORF">BGZ65_008160</name>
</gene>
<evidence type="ECO:0000256" key="1">
    <source>
        <dbReference type="SAM" id="MobiDB-lite"/>
    </source>
</evidence>
<reference evidence="2" key="1">
    <citation type="journal article" date="2020" name="Fungal Divers.">
        <title>Resolving the Mortierellaceae phylogeny through synthesis of multi-gene phylogenetics and phylogenomics.</title>
        <authorList>
            <person name="Vandepol N."/>
            <person name="Liber J."/>
            <person name="Desiro A."/>
            <person name="Na H."/>
            <person name="Kennedy M."/>
            <person name="Barry K."/>
            <person name="Grigoriev I.V."/>
            <person name="Miller A.N."/>
            <person name="O'Donnell K."/>
            <person name="Stajich J.E."/>
            <person name="Bonito G."/>
        </authorList>
    </citation>
    <scope>NUCLEOTIDE SEQUENCE</scope>
    <source>
        <strain evidence="2">MES-2147</strain>
    </source>
</reference>
<feature type="compositionally biased region" description="Polar residues" evidence="1">
    <location>
        <begin position="454"/>
        <end position="476"/>
    </location>
</feature>
<organism evidence="2 3">
    <name type="scientific">Modicella reniformis</name>
    <dbReference type="NCBI Taxonomy" id="1440133"/>
    <lineage>
        <taxon>Eukaryota</taxon>
        <taxon>Fungi</taxon>
        <taxon>Fungi incertae sedis</taxon>
        <taxon>Mucoromycota</taxon>
        <taxon>Mortierellomycotina</taxon>
        <taxon>Mortierellomycetes</taxon>
        <taxon>Mortierellales</taxon>
        <taxon>Mortierellaceae</taxon>
        <taxon>Modicella</taxon>
    </lineage>
</organism>
<feature type="compositionally biased region" description="Basic residues" evidence="1">
    <location>
        <begin position="71"/>
        <end position="84"/>
    </location>
</feature>
<feature type="compositionally biased region" description="Basic and acidic residues" evidence="1">
    <location>
        <begin position="55"/>
        <end position="70"/>
    </location>
</feature>
<dbReference type="Proteomes" id="UP000749646">
    <property type="component" value="Unassembled WGS sequence"/>
</dbReference>
<feature type="compositionally biased region" description="Basic and acidic residues" evidence="1">
    <location>
        <begin position="444"/>
        <end position="453"/>
    </location>
</feature>
<feature type="compositionally biased region" description="Basic and acidic residues" evidence="1">
    <location>
        <begin position="502"/>
        <end position="520"/>
    </location>
</feature>
<feature type="compositionally biased region" description="Basic and acidic residues" evidence="1">
    <location>
        <begin position="179"/>
        <end position="189"/>
    </location>
</feature>
<sequence>MGSQLNLDSFTKLHLPPSYPASSQPVSDRATVPARTTTALTVPAQTPSYISTITERVKNDIVKQEAEKKVPKPRKKRGQYRKTILKQQAAAAAAAVAAGLPPPEFPPLPSGSKKASSSSSAEPSASAATVPTEQPSTEQPSTSTVDGLDVQSQSAHDTPSPRTLELESELAMLAEEAEEDKRRREEEAADRILKRAQHLRSLKSKLATAQIQIGQDLRYQSLDLFSQLYDEVLEDIGRDTDSEMLNLFKSAIDEDQTDDDDSDQEDPSRGYMHTRSADRPRRRDLIPNHSTSTTKHHDTDHHHYRPQLTDDELDSDSDNEHIEKISSVRNGSQFIGQSWDVGSGLNELTKASGLSHDSNTLSSKSSILLDLVDDDDLHIEVPRKSYETFAVQPKPVLETREDIQGRQYIEMDALQLQQRKDYEEFQRRQLDQLRELQIKHNEEMQRFNARDTVKSSVPTHSNRSTHDTNGAINPLPMSTMTLALTAMNEKKKQMKRAMKRQFGQDERRDKDTEQYDHDYGDQQQHATTSLRLQSPSSWNRKQNELEDPDESPPLSPKQKTRKRKNASPMAQIPKRINASAKTASKPNIGFNKTLLSHFEKWNPDEKTENLFEFVLSDPPDIDVDETEIQCLLNGERDASEHEDQHVLNGTPTSSAFRWYQEQQKLAQELAPQPKIPPLQLSDQQSSGNQVNFSSSSFLVDTSGVHILFPGDGEDDWNFQPFTMDPTEEYLSI</sequence>
<dbReference type="EMBL" id="JAAAHW010006251">
    <property type="protein sequence ID" value="KAF9963883.1"/>
    <property type="molecule type" value="Genomic_DNA"/>
</dbReference>
<feature type="compositionally biased region" description="Polar residues" evidence="1">
    <location>
        <begin position="129"/>
        <end position="161"/>
    </location>
</feature>
<feature type="region of interest" description="Disordered" evidence="1">
    <location>
        <begin position="249"/>
        <end position="317"/>
    </location>
</feature>
<feature type="region of interest" description="Disordered" evidence="1">
    <location>
        <begin position="444"/>
        <end position="476"/>
    </location>
</feature>
<proteinExistence type="predicted"/>
<feature type="compositionally biased region" description="Acidic residues" evidence="1">
    <location>
        <begin position="253"/>
        <end position="265"/>
    </location>
</feature>
<keyword evidence="3" id="KW-1185">Reference proteome</keyword>
<dbReference type="OrthoDB" id="2432914at2759"/>
<comment type="caution">
    <text evidence="2">The sequence shown here is derived from an EMBL/GenBank/DDBJ whole genome shotgun (WGS) entry which is preliminary data.</text>
</comment>
<dbReference type="AlphaFoldDB" id="A0A9P6J6R2"/>
<feature type="compositionally biased region" description="Low complexity" evidence="1">
    <location>
        <begin position="89"/>
        <end position="98"/>
    </location>
</feature>
<feature type="compositionally biased region" description="Low complexity" evidence="1">
    <location>
        <begin position="110"/>
        <end position="128"/>
    </location>
</feature>
<feature type="compositionally biased region" description="Polar residues" evidence="1">
    <location>
        <begin position="526"/>
        <end position="540"/>
    </location>
</feature>
<feature type="compositionally biased region" description="Polar residues" evidence="1">
    <location>
        <begin position="34"/>
        <end position="54"/>
    </location>
</feature>
<feature type="compositionally biased region" description="Pro residues" evidence="1">
    <location>
        <begin position="100"/>
        <end position="109"/>
    </location>
</feature>
<feature type="compositionally biased region" description="Basic and acidic residues" evidence="1">
    <location>
        <begin position="275"/>
        <end position="286"/>
    </location>
</feature>
<evidence type="ECO:0000313" key="3">
    <source>
        <dbReference type="Proteomes" id="UP000749646"/>
    </source>
</evidence>
<name>A0A9P6J6R2_9FUNG</name>
<protein>
    <submittedName>
        <fullName evidence="2">Uncharacterized protein</fullName>
    </submittedName>
</protein>
<feature type="region of interest" description="Disordered" evidence="1">
    <location>
        <begin position="489"/>
        <end position="586"/>
    </location>
</feature>
<feature type="region of interest" description="Disordered" evidence="1">
    <location>
        <begin position="1"/>
        <end position="189"/>
    </location>
</feature>
<evidence type="ECO:0000313" key="2">
    <source>
        <dbReference type="EMBL" id="KAF9963883.1"/>
    </source>
</evidence>
<accession>A0A9P6J6R2</accession>